<gene>
    <name evidence="2" type="ORF">C5Y93_20555</name>
</gene>
<dbReference type="AlphaFoldDB" id="A0A2S8GIS5"/>
<accession>A0A2S8GIS5</accession>
<evidence type="ECO:0000313" key="2">
    <source>
        <dbReference type="EMBL" id="PQO44353.1"/>
    </source>
</evidence>
<protein>
    <submittedName>
        <fullName evidence="2">Uncharacterized protein</fullName>
    </submittedName>
</protein>
<feature type="compositionally biased region" description="Basic and acidic residues" evidence="1">
    <location>
        <begin position="1"/>
        <end position="17"/>
    </location>
</feature>
<evidence type="ECO:0000313" key="3">
    <source>
        <dbReference type="Proteomes" id="UP000237819"/>
    </source>
</evidence>
<dbReference type="EMBL" id="PUHZ01000020">
    <property type="protein sequence ID" value="PQO44353.1"/>
    <property type="molecule type" value="Genomic_DNA"/>
</dbReference>
<comment type="caution">
    <text evidence="2">The sequence shown here is derived from an EMBL/GenBank/DDBJ whole genome shotgun (WGS) entry which is preliminary data.</text>
</comment>
<organism evidence="2 3">
    <name type="scientific">Blastopirellula marina</name>
    <dbReference type="NCBI Taxonomy" id="124"/>
    <lineage>
        <taxon>Bacteria</taxon>
        <taxon>Pseudomonadati</taxon>
        <taxon>Planctomycetota</taxon>
        <taxon>Planctomycetia</taxon>
        <taxon>Pirellulales</taxon>
        <taxon>Pirellulaceae</taxon>
        <taxon>Blastopirellula</taxon>
    </lineage>
</organism>
<feature type="region of interest" description="Disordered" evidence="1">
    <location>
        <begin position="1"/>
        <end position="25"/>
    </location>
</feature>
<sequence>MAELRLPRSEAEREHGNRGGGPVKLTAKLPKFQIAKEQIAPPGQDRNVFFSIRAPRLCEPSLRPAANRHPNGPDRTA</sequence>
<dbReference type="Proteomes" id="UP000237819">
    <property type="component" value="Unassembled WGS sequence"/>
</dbReference>
<evidence type="ECO:0000256" key="1">
    <source>
        <dbReference type="SAM" id="MobiDB-lite"/>
    </source>
</evidence>
<name>A0A2S8GIS5_9BACT</name>
<reference evidence="2 3" key="1">
    <citation type="submission" date="2018-02" db="EMBL/GenBank/DDBJ databases">
        <title>Comparative genomes isolates from brazilian mangrove.</title>
        <authorList>
            <person name="Araujo J.E."/>
            <person name="Taketani R.G."/>
            <person name="Silva M.C.P."/>
            <person name="Loureco M.V."/>
            <person name="Andreote F.D."/>
        </authorList>
    </citation>
    <scope>NUCLEOTIDE SEQUENCE [LARGE SCALE GENOMIC DNA]</scope>
    <source>
        <strain evidence="2 3">Nap-Phe MGV</strain>
    </source>
</reference>
<proteinExistence type="predicted"/>